<dbReference type="EC" id="2.8.1.4" evidence="14 19"/>
<dbReference type="PANTHER" id="PTHR43209">
    <property type="entry name" value="TRNA SULFURTRANSFERASE"/>
    <property type="match status" value="1"/>
</dbReference>
<evidence type="ECO:0000256" key="18">
    <source>
        <dbReference type="ARBA" id="ARBA00080570"/>
    </source>
</evidence>
<comment type="caution">
    <text evidence="21">The sequence shown here is derived from an EMBL/GenBank/DDBJ whole genome shotgun (WGS) entry which is preliminary data.</text>
</comment>
<feature type="binding site" evidence="19">
    <location>
        <begin position="209"/>
        <end position="210"/>
    </location>
    <ligand>
        <name>ATP</name>
        <dbReference type="ChEBI" id="CHEBI:30616"/>
    </ligand>
</feature>
<evidence type="ECO:0000256" key="12">
    <source>
        <dbReference type="ARBA" id="ARBA00058382"/>
    </source>
</evidence>
<dbReference type="Gene3D" id="3.40.50.620">
    <property type="entry name" value="HUPs"/>
    <property type="match status" value="1"/>
</dbReference>
<organism evidence="21 22">
    <name type="scientific">Candidatus Aphodomorpha intestinavium</name>
    <dbReference type="NCBI Taxonomy" id="2840672"/>
    <lineage>
        <taxon>Bacteria</taxon>
        <taxon>Bacillati</taxon>
        <taxon>Bacillota</taxon>
        <taxon>Clostridia</taxon>
        <taxon>Eubacteriales</taxon>
        <taxon>Candidatus Aphodomorpha</taxon>
    </lineage>
</organism>
<gene>
    <name evidence="19 21" type="primary">thiI</name>
    <name evidence="21" type="ORF">IAD24_00390</name>
</gene>
<dbReference type="GO" id="GO:0140741">
    <property type="term" value="F:tRNA-uracil-4 sulfurtransferase activity"/>
    <property type="evidence" value="ECO:0007669"/>
    <property type="project" value="UniProtKB-EC"/>
</dbReference>
<dbReference type="FunFam" id="3.40.50.620:FF:000053">
    <property type="entry name" value="Probable tRNA sulfurtransferase"/>
    <property type="match status" value="1"/>
</dbReference>
<dbReference type="SUPFAM" id="SSF143437">
    <property type="entry name" value="THUMP domain-like"/>
    <property type="match status" value="1"/>
</dbReference>
<evidence type="ECO:0000256" key="6">
    <source>
        <dbReference type="ARBA" id="ARBA00022741"/>
    </source>
</evidence>
<dbReference type="CDD" id="cd01712">
    <property type="entry name" value="PPase_ThiI"/>
    <property type="match status" value="1"/>
</dbReference>
<feature type="binding site" evidence="19">
    <location>
        <position position="297"/>
    </location>
    <ligand>
        <name>ATP</name>
        <dbReference type="ChEBI" id="CHEBI:30616"/>
    </ligand>
</feature>
<dbReference type="Pfam" id="PF02926">
    <property type="entry name" value="THUMP"/>
    <property type="match status" value="1"/>
</dbReference>
<dbReference type="GO" id="GO:0004810">
    <property type="term" value="F:CCA tRNA nucleotidyltransferase activity"/>
    <property type="evidence" value="ECO:0007669"/>
    <property type="project" value="InterPro"/>
</dbReference>
<evidence type="ECO:0000256" key="2">
    <source>
        <dbReference type="ARBA" id="ARBA00004948"/>
    </source>
</evidence>
<feature type="binding site" evidence="19">
    <location>
        <position position="266"/>
    </location>
    <ligand>
        <name>ATP</name>
        <dbReference type="ChEBI" id="CHEBI:30616"/>
    </ligand>
</feature>
<evidence type="ECO:0000256" key="16">
    <source>
        <dbReference type="ARBA" id="ARBA00075337"/>
    </source>
</evidence>
<evidence type="ECO:0000256" key="14">
    <source>
        <dbReference type="ARBA" id="ARBA00066827"/>
    </source>
</evidence>
<dbReference type="InterPro" id="IPR020536">
    <property type="entry name" value="ThiI_AANH"/>
</dbReference>
<keyword evidence="6 19" id="KW-0547">Nucleotide-binding</keyword>
<dbReference type="InterPro" id="IPR003720">
    <property type="entry name" value="tRNA_STrfase"/>
</dbReference>
<keyword evidence="3 19" id="KW-0963">Cytoplasm</keyword>
<evidence type="ECO:0000256" key="15">
    <source>
        <dbReference type="ARBA" id="ARBA00071867"/>
    </source>
</evidence>
<evidence type="ECO:0000256" key="19">
    <source>
        <dbReference type="HAMAP-Rule" id="MF_00021"/>
    </source>
</evidence>
<keyword evidence="9 19" id="KW-0784">Thiamine biosynthesis</keyword>
<keyword evidence="5 19" id="KW-0808">Transferase</keyword>
<dbReference type="NCBIfam" id="TIGR00342">
    <property type="entry name" value="tRNA uracil 4-sulfurtransferase ThiI"/>
    <property type="match status" value="1"/>
</dbReference>
<dbReference type="InterPro" id="IPR049962">
    <property type="entry name" value="THUMP_ThiI"/>
</dbReference>
<feature type="domain" description="THUMP" evidence="20">
    <location>
        <begin position="59"/>
        <end position="166"/>
    </location>
</feature>
<evidence type="ECO:0000256" key="5">
    <source>
        <dbReference type="ARBA" id="ARBA00022679"/>
    </source>
</evidence>
<dbReference type="GO" id="GO:0009228">
    <property type="term" value="P:thiamine biosynthetic process"/>
    <property type="evidence" value="ECO:0007669"/>
    <property type="project" value="UniProtKB-KW"/>
</dbReference>
<evidence type="ECO:0000256" key="10">
    <source>
        <dbReference type="ARBA" id="ARBA00050570"/>
    </source>
</evidence>
<evidence type="ECO:0000256" key="8">
    <source>
        <dbReference type="ARBA" id="ARBA00022884"/>
    </source>
</evidence>
<feature type="binding site" evidence="19">
    <location>
        <begin position="184"/>
        <end position="185"/>
    </location>
    <ligand>
        <name>ATP</name>
        <dbReference type="ChEBI" id="CHEBI:30616"/>
    </ligand>
</feature>
<dbReference type="InterPro" id="IPR054173">
    <property type="entry name" value="ThiI_fer"/>
</dbReference>
<evidence type="ECO:0000313" key="22">
    <source>
        <dbReference type="Proteomes" id="UP000824128"/>
    </source>
</evidence>
<dbReference type="InterPro" id="IPR014729">
    <property type="entry name" value="Rossmann-like_a/b/a_fold"/>
</dbReference>
<keyword evidence="8 19" id="KW-0694">RNA-binding</keyword>
<dbReference type="GO" id="GO:0000049">
    <property type="term" value="F:tRNA binding"/>
    <property type="evidence" value="ECO:0007669"/>
    <property type="project" value="UniProtKB-UniRule"/>
</dbReference>
<keyword evidence="7 19" id="KW-0067">ATP-binding</keyword>
<evidence type="ECO:0000256" key="11">
    <source>
        <dbReference type="ARBA" id="ARBA00052330"/>
    </source>
</evidence>
<dbReference type="InterPro" id="IPR050102">
    <property type="entry name" value="tRNA_sulfurtransferase_ThiI"/>
</dbReference>
<dbReference type="Pfam" id="PF22025">
    <property type="entry name" value="ThiI_fer"/>
    <property type="match status" value="1"/>
</dbReference>
<comment type="function">
    <text evidence="12 19">Catalyzes the ATP-dependent transfer of a sulfur to tRNA to produce 4-thiouridine in position 8 of tRNAs, which functions as a near-UV photosensor. Also catalyzes the transfer of sulfur to the sulfur carrier protein ThiS, forming ThiS-thiocarboxylate. This is a step in the synthesis of thiazole, in the thiamine biosynthesis pathway. The sulfur is donated as persulfide by IscS.</text>
</comment>
<evidence type="ECO:0000259" key="20">
    <source>
        <dbReference type="PROSITE" id="PS51165"/>
    </source>
</evidence>
<dbReference type="GO" id="GO:0052837">
    <property type="term" value="P:thiazole biosynthetic process"/>
    <property type="evidence" value="ECO:0007669"/>
    <property type="project" value="TreeGrafter"/>
</dbReference>
<dbReference type="Proteomes" id="UP000824128">
    <property type="component" value="Unassembled WGS sequence"/>
</dbReference>
<dbReference type="SUPFAM" id="SSF52402">
    <property type="entry name" value="Adenine nucleotide alpha hydrolases-like"/>
    <property type="match status" value="1"/>
</dbReference>
<evidence type="ECO:0000256" key="3">
    <source>
        <dbReference type="ARBA" id="ARBA00022490"/>
    </source>
</evidence>
<comment type="pathway">
    <text evidence="2 19">Cofactor biosynthesis; thiamine diphosphate biosynthesis.</text>
</comment>
<reference evidence="21" key="2">
    <citation type="journal article" date="2021" name="PeerJ">
        <title>Extensive microbial diversity within the chicken gut microbiome revealed by metagenomics and culture.</title>
        <authorList>
            <person name="Gilroy R."/>
            <person name="Ravi A."/>
            <person name="Getino M."/>
            <person name="Pursley I."/>
            <person name="Horton D.L."/>
            <person name="Alikhan N.F."/>
            <person name="Baker D."/>
            <person name="Gharbi K."/>
            <person name="Hall N."/>
            <person name="Watson M."/>
            <person name="Adriaenssens E.M."/>
            <person name="Foster-Nyarko E."/>
            <person name="Jarju S."/>
            <person name="Secka A."/>
            <person name="Antonio M."/>
            <person name="Oren A."/>
            <person name="Chaudhuri R.R."/>
            <person name="La Ragione R."/>
            <person name="Hildebrand F."/>
            <person name="Pallen M.J."/>
        </authorList>
    </citation>
    <scope>NUCLEOTIDE SEQUENCE</scope>
    <source>
        <strain evidence="21">ChiGjej2B2-16831</strain>
    </source>
</reference>
<dbReference type="GO" id="GO:0009229">
    <property type="term" value="P:thiamine diphosphate biosynthetic process"/>
    <property type="evidence" value="ECO:0007669"/>
    <property type="project" value="UniProtKB-UniRule"/>
</dbReference>
<dbReference type="PROSITE" id="PS51165">
    <property type="entry name" value="THUMP"/>
    <property type="match status" value="1"/>
</dbReference>
<dbReference type="SMART" id="SM00981">
    <property type="entry name" value="THUMP"/>
    <property type="match status" value="1"/>
</dbReference>
<reference evidence="21" key="1">
    <citation type="submission" date="2020-10" db="EMBL/GenBank/DDBJ databases">
        <authorList>
            <person name="Gilroy R."/>
        </authorList>
    </citation>
    <scope>NUCLEOTIDE SEQUENCE</scope>
    <source>
        <strain evidence="21">ChiGjej2B2-16831</strain>
    </source>
</reference>
<dbReference type="GO" id="GO:0002937">
    <property type="term" value="P:tRNA 4-thiouridine biosynthesis"/>
    <property type="evidence" value="ECO:0007669"/>
    <property type="project" value="TreeGrafter"/>
</dbReference>
<dbReference type="GO" id="GO:0005829">
    <property type="term" value="C:cytosol"/>
    <property type="evidence" value="ECO:0007669"/>
    <property type="project" value="TreeGrafter"/>
</dbReference>
<proteinExistence type="inferred from homology"/>
<sequence>METVLLIRYAEIHLKGLNRPYFERSLAGALARALAPLPVQVVREQGRIFVFGVPGERAEAAAKRLSRVFGVHSLSIALAVEKDFAAISDAAARLMEQALRERGHATFKVFARRADKRFPMRSADICAELGGVLLDRFAQLKVDVHAPELRVGVEIRQERAFVYAGEIMGPGGMPVGCNGRALLLLSGGIDSPVAGYMIAKRGVAVDAIHFYSYPYTSERARDKVVELARLLAQYAGPLRLHLIPFTDIQLAIYDRCPASETTVLMRRLMMRIAERVARDTGAQALVTGEAIGQVASQTIESLTVTNDAVTLPVFRPLIGFDKEEIVERAKAIGTFGTSILPYEDCCTVFVPQHPVTKPRVDKLRESEALVDFTDMIDRALRDAERLTLRPDPLA</sequence>
<protein>
    <recommendedName>
        <fullName evidence="15 19">Probable tRNA sulfurtransferase</fullName>
        <ecNumber evidence="14 19">2.8.1.4</ecNumber>
    </recommendedName>
    <alternativeName>
        <fullName evidence="16 19">Sulfur carrier protein ThiS sulfurtransferase</fullName>
    </alternativeName>
    <alternativeName>
        <fullName evidence="17 19">Thiamine biosynthesis protein ThiI</fullName>
    </alternativeName>
    <alternativeName>
        <fullName evidence="18 19">tRNA 4-thiouridine synthase</fullName>
    </alternativeName>
</protein>
<dbReference type="GO" id="GO:0005524">
    <property type="term" value="F:ATP binding"/>
    <property type="evidence" value="ECO:0007669"/>
    <property type="project" value="UniProtKB-UniRule"/>
</dbReference>
<accession>A0A9D1N2A1</accession>
<evidence type="ECO:0000256" key="4">
    <source>
        <dbReference type="ARBA" id="ARBA00022555"/>
    </source>
</evidence>
<evidence type="ECO:0000256" key="1">
    <source>
        <dbReference type="ARBA" id="ARBA00004496"/>
    </source>
</evidence>
<dbReference type="InterPro" id="IPR049961">
    <property type="entry name" value="ThiI_N"/>
</dbReference>
<evidence type="ECO:0000256" key="13">
    <source>
        <dbReference type="ARBA" id="ARBA00061472"/>
    </source>
</evidence>
<dbReference type="Pfam" id="PF02568">
    <property type="entry name" value="ThiI"/>
    <property type="match status" value="1"/>
</dbReference>
<evidence type="ECO:0000256" key="7">
    <source>
        <dbReference type="ARBA" id="ARBA00022840"/>
    </source>
</evidence>
<dbReference type="EMBL" id="DVNZ01000014">
    <property type="protein sequence ID" value="HIU93591.1"/>
    <property type="molecule type" value="Genomic_DNA"/>
</dbReference>
<evidence type="ECO:0000313" key="21">
    <source>
        <dbReference type="EMBL" id="HIU93591.1"/>
    </source>
</evidence>
<feature type="binding site" evidence="19">
    <location>
        <position position="288"/>
    </location>
    <ligand>
        <name>ATP</name>
        <dbReference type="ChEBI" id="CHEBI:30616"/>
    </ligand>
</feature>
<dbReference type="AlphaFoldDB" id="A0A9D1N2A1"/>
<dbReference type="PANTHER" id="PTHR43209:SF1">
    <property type="entry name" value="TRNA SULFURTRANSFERASE"/>
    <property type="match status" value="1"/>
</dbReference>
<comment type="catalytic activity">
    <reaction evidence="11 19">
        <text>[ThiS sulfur-carrier protein]-C-terminal Gly-Gly-AMP + S-sulfanyl-L-cysteinyl-[cysteine desulfurase] + AH2 = [ThiS sulfur-carrier protein]-C-terminal-Gly-aminoethanethioate + L-cysteinyl-[cysteine desulfurase] + A + AMP + 2 H(+)</text>
        <dbReference type="Rhea" id="RHEA:43340"/>
        <dbReference type="Rhea" id="RHEA-COMP:12157"/>
        <dbReference type="Rhea" id="RHEA-COMP:12158"/>
        <dbReference type="Rhea" id="RHEA-COMP:12910"/>
        <dbReference type="Rhea" id="RHEA-COMP:19908"/>
        <dbReference type="ChEBI" id="CHEBI:13193"/>
        <dbReference type="ChEBI" id="CHEBI:15378"/>
        <dbReference type="ChEBI" id="CHEBI:17499"/>
        <dbReference type="ChEBI" id="CHEBI:29950"/>
        <dbReference type="ChEBI" id="CHEBI:61963"/>
        <dbReference type="ChEBI" id="CHEBI:90618"/>
        <dbReference type="ChEBI" id="CHEBI:232372"/>
        <dbReference type="ChEBI" id="CHEBI:456215"/>
    </reaction>
</comment>
<dbReference type="HAMAP" id="MF_00021">
    <property type="entry name" value="ThiI"/>
    <property type="match status" value="1"/>
</dbReference>
<comment type="similarity">
    <text evidence="13 19">Belongs to the ThiI family.</text>
</comment>
<dbReference type="Gene3D" id="3.30.2130.30">
    <property type="match status" value="1"/>
</dbReference>
<evidence type="ECO:0000256" key="9">
    <source>
        <dbReference type="ARBA" id="ARBA00022977"/>
    </source>
</evidence>
<name>A0A9D1N2A1_9FIRM</name>
<comment type="subcellular location">
    <subcellularLocation>
        <location evidence="1 19">Cytoplasm</location>
    </subcellularLocation>
</comment>
<dbReference type="InterPro" id="IPR004114">
    <property type="entry name" value="THUMP_dom"/>
</dbReference>
<evidence type="ECO:0000256" key="17">
    <source>
        <dbReference type="ARBA" id="ARBA00077849"/>
    </source>
</evidence>
<dbReference type="CDD" id="cd11716">
    <property type="entry name" value="THUMP_ThiI"/>
    <property type="match status" value="1"/>
</dbReference>
<keyword evidence="4 19" id="KW-0820">tRNA-binding</keyword>
<comment type="catalytic activity">
    <reaction evidence="10 19">
        <text>[ThiI sulfur-carrier protein]-S-sulfanyl-L-cysteine + a uridine in tRNA + 2 reduced [2Fe-2S]-[ferredoxin] + ATP + H(+) = [ThiI sulfur-carrier protein]-L-cysteine + a 4-thiouridine in tRNA + 2 oxidized [2Fe-2S]-[ferredoxin] + AMP + diphosphate</text>
        <dbReference type="Rhea" id="RHEA:24176"/>
        <dbReference type="Rhea" id="RHEA-COMP:10000"/>
        <dbReference type="Rhea" id="RHEA-COMP:10001"/>
        <dbReference type="Rhea" id="RHEA-COMP:13337"/>
        <dbReference type="Rhea" id="RHEA-COMP:13338"/>
        <dbReference type="Rhea" id="RHEA-COMP:13339"/>
        <dbReference type="Rhea" id="RHEA-COMP:13340"/>
        <dbReference type="ChEBI" id="CHEBI:15378"/>
        <dbReference type="ChEBI" id="CHEBI:29950"/>
        <dbReference type="ChEBI" id="CHEBI:30616"/>
        <dbReference type="ChEBI" id="CHEBI:33019"/>
        <dbReference type="ChEBI" id="CHEBI:33737"/>
        <dbReference type="ChEBI" id="CHEBI:33738"/>
        <dbReference type="ChEBI" id="CHEBI:61963"/>
        <dbReference type="ChEBI" id="CHEBI:65315"/>
        <dbReference type="ChEBI" id="CHEBI:136798"/>
        <dbReference type="ChEBI" id="CHEBI:456215"/>
        <dbReference type="EC" id="2.8.1.4"/>
    </reaction>
</comment>